<reference evidence="2 5" key="2">
    <citation type="submission" date="2023-11" db="EMBL/GenBank/DDBJ databases">
        <title>MicrobeMod: A computational toolkit for identifying prokaryotic methylation and restriction-modification with nanopore sequencing.</title>
        <authorList>
            <person name="Crits-Christoph A."/>
            <person name="Kang S.C."/>
            <person name="Lee H."/>
            <person name="Ostrov N."/>
        </authorList>
    </citation>
    <scope>NUCLEOTIDE SEQUENCE [LARGE SCALE GENOMIC DNA]</scope>
    <source>
        <strain evidence="2 5">ATCC BAA-571</strain>
    </source>
</reference>
<evidence type="ECO:0000313" key="4">
    <source>
        <dbReference type="Proteomes" id="UP000182413"/>
    </source>
</evidence>
<dbReference type="Proteomes" id="UP001278050">
    <property type="component" value="Unassembled WGS sequence"/>
</dbReference>
<protein>
    <submittedName>
        <fullName evidence="2">CbrC family protein</fullName>
    </submittedName>
</protein>
<evidence type="ECO:0000313" key="2">
    <source>
        <dbReference type="EMBL" id="MDX5992057.1"/>
    </source>
</evidence>
<evidence type="ECO:0000256" key="1">
    <source>
        <dbReference type="ARBA" id="ARBA00008525"/>
    </source>
</evidence>
<accession>A0A1G6WIA3</accession>
<dbReference type="EMBL" id="JAWXXP010000001">
    <property type="protein sequence ID" value="MDX5992057.1"/>
    <property type="molecule type" value="Genomic_DNA"/>
</dbReference>
<organism evidence="3 4">
    <name type="scientific">Ectopseudomonas alcaliphila</name>
    <dbReference type="NCBI Taxonomy" id="101564"/>
    <lineage>
        <taxon>Bacteria</taxon>
        <taxon>Pseudomonadati</taxon>
        <taxon>Pseudomonadota</taxon>
        <taxon>Gammaproteobacteria</taxon>
        <taxon>Pseudomonadales</taxon>
        <taxon>Pseudomonadaceae</taxon>
        <taxon>Ectopseudomonas</taxon>
    </lineage>
</organism>
<gene>
    <name evidence="3" type="ORF">SAMN05216575_1011021</name>
    <name evidence="2" type="ORF">SIM71_08330</name>
</gene>
<reference evidence="3 4" key="1">
    <citation type="submission" date="2016-10" db="EMBL/GenBank/DDBJ databases">
        <authorList>
            <person name="de Groot N.N."/>
        </authorList>
    </citation>
    <scope>NUCLEOTIDE SEQUENCE [LARGE SCALE GENOMIC DNA]</scope>
    <source>
        <strain evidence="3 4">JCM 10630</strain>
    </source>
</reference>
<evidence type="ECO:0000313" key="3">
    <source>
        <dbReference type="EMBL" id="SDD65524.1"/>
    </source>
</evidence>
<dbReference type="RefSeq" id="WP_074675763.1">
    <property type="nucleotide sequence ID" value="NZ_CBCSET010000001.1"/>
</dbReference>
<dbReference type="Pfam" id="PF03691">
    <property type="entry name" value="UPF0167"/>
    <property type="match status" value="1"/>
</dbReference>
<dbReference type="EMBL" id="FNAE01000001">
    <property type="protein sequence ID" value="SDD65524.1"/>
    <property type="molecule type" value="Genomic_DNA"/>
</dbReference>
<comment type="similarity">
    <text evidence="1">Belongs to the UPF0167 family.</text>
</comment>
<dbReference type="AlphaFoldDB" id="A0A1G6WIA3"/>
<dbReference type="OrthoDB" id="7065534at2"/>
<dbReference type="Proteomes" id="UP000182413">
    <property type="component" value="Unassembled WGS sequence"/>
</dbReference>
<name>A0A1G6WIA3_9GAMM</name>
<keyword evidence="5" id="KW-1185">Reference proteome</keyword>
<proteinExistence type="inferred from homology"/>
<dbReference type="InterPro" id="IPR005363">
    <property type="entry name" value="UPF0167"/>
</dbReference>
<evidence type="ECO:0000313" key="5">
    <source>
        <dbReference type="Proteomes" id="UP001278050"/>
    </source>
</evidence>
<sequence>MDIVLPHFPYHKDPLVTGAIKASDTVCRCCGLARGYIYAASVYSREELRDRLCPWCIADGSAAKRFEASFIEHHALAESGVADSVIEEIDLRTPGYFSWQGATWLAHCNDACEFHGDASVEDVRQASAATKQQWMQDYEQAEKDWEWATRGYQPGGDSAFYKFVCKHCQLVTFAWDLS</sequence>